<accession>Q22AF1</accession>
<dbReference type="OMA" id="NINSEGW"/>
<evidence type="ECO:0000313" key="1">
    <source>
        <dbReference type="EMBL" id="EAR82265.1"/>
    </source>
</evidence>
<reference evidence="2" key="1">
    <citation type="journal article" date="2006" name="PLoS Biol.">
        <title>Macronuclear genome sequence of the ciliate Tetrahymena thermophila, a model eukaryote.</title>
        <authorList>
            <person name="Eisen J.A."/>
            <person name="Coyne R.S."/>
            <person name="Wu M."/>
            <person name="Wu D."/>
            <person name="Thiagarajan M."/>
            <person name="Wortman J.R."/>
            <person name="Badger J.H."/>
            <person name="Ren Q."/>
            <person name="Amedeo P."/>
            <person name="Jones K.M."/>
            <person name="Tallon L.J."/>
            <person name="Delcher A.L."/>
            <person name="Salzberg S.L."/>
            <person name="Silva J.C."/>
            <person name="Haas B.J."/>
            <person name="Majoros W.H."/>
            <person name="Farzad M."/>
            <person name="Carlton J.M."/>
            <person name="Smith R.K. Jr."/>
            <person name="Garg J."/>
            <person name="Pearlman R.E."/>
            <person name="Karrer K.M."/>
            <person name="Sun L."/>
            <person name="Manning G."/>
            <person name="Elde N.C."/>
            <person name="Turkewitz A.P."/>
            <person name="Asai D.J."/>
            <person name="Wilkes D.E."/>
            <person name="Wang Y."/>
            <person name="Cai H."/>
            <person name="Collins K."/>
            <person name="Stewart B.A."/>
            <person name="Lee S.R."/>
            <person name="Wilamowska K."/>
            <person name="Weinberg Z."/>
            <person name="Ruzzo W.L."/>
            <person name="Wloga D."/>
            <person name="Gaertig J."/>
            <person name="Frankel J."/>
            <person name="Tsao C.-C."/>
            <person name="Gorovsky M.A."/>
            <person name="Keeling P.J."/>
            <person name="Waller R.F."/>
            <person name="Patron N.J."/>
            <person name="Cherry J.M."/>
            <person name="Stover N.A."/>
            <person name="Krieger C.J."/>
            <person name="del Toro C."/>
            <person name="Ryder H.F."/>
            <person name="Williamson S.C."/>
            <person name="Barbeau R.A."/>
            <person name="Hamilton E.P."/>
            <person name="Orias E."/>
        </authorList>
    </citation>
    <scope>NUCLEOTIDE SEQUENCE [LARGE SCALE GENOMIC DNA]</scope>
    <source>
        <strain evidence="2">SB210</strain>
    </source>
</reference>
<dbReference type="AlphaFoldDB" id="Q22AF1"/>
<dbReference type="InParanoid" id="Q22AF1"/>
<protein>
    <submittedName>
        <fullName evidence="1">Uncharacterized protein</fullName>
    </submittedName>
</protein>
<evidence type="ECO:0000313" key="2">
    <source>
        <dbReference type="Proteomes" id="UP000009168"/>
    </source>
</evidence>
<name>Q22AF1_TETTS</name>
<proteinExistence type="predicted"/>
<sequence>MNGTIFAVKNNWHKNGIWWFTKMLNKAVGEERYDALRLARRTWGMRFYYARQQVMYETFVDHPDLANWVGMYPKVDSSHGFPFYSTYEMYRDFQENTLNSDGAFAQWITLLCGIYCIHEIYTYMLPYYWISTPLKNDEYSRLRMRDYIASAVLEEIYGIQYGDWTWLPHDFAYNRMRGIQGYMHPDDPRAMCTSTFNRKQKYREHELERAGDYHHMTYPK</sequence>
<gene>
    <name evidence="1" type="ORF">TTHERM_01230120</name>
</gene>
<keyword evidence="2" id="KW-1185">Reference proteome</keyword>
<dbReference type="KEGG" id="tet:TTHERM_01230120"/>
<dbReference type="GeneID" id="7827827"/>
<dbReference type="Proteomes" id="UP000009168">
    <property type="component" value="Unassembled WGS sequence"/>
</dbReference>
<dbReference type="OrthoDB" id="307548at2759"/>
<organism evidence="1 2">
    <name type="scientific">Tetrahymena thermophila (strain SB210)</name>
    <dbReference type="NCBI Taxonomy" id="312017"/>
    <lineage>
        <taxon>Eukaryota</taxon>
        <taxon>Sar</taxon>
        <taxon>Alveolata</taxon>
        <taxon>Ciliophora</taxon>
        <taxon>Intramacronucleata</taxon>
        <taxon>Oligohymenophorea</taxon>
        <taxon>Hymenostomatida</taxon>
        <taxon>Tetrahymenina</taxon>
        <taxon>Tetrahymenidae</taxon>
        <taxon>Tetrahymena</taxon>
    </lineage>
</organism>
<dbReference type="eggNOG" id="ENOG502SM9Z">
    <property type="taxonomic scope" value="Eukaryota"/>
</dbReference>
<dbReference type="RefSeq" id="XP_001029928.1">
    <property type="nucleotide sequence ID" value="XM_001029928.3"/>
</dbReference>
<dbReference type="HOGENOM" id="CLU_1258360_0_0_1"/>
<dbReference type="EMBL" id="GG662574">
    <property type="protein sequence ID" value="EAR82265.1"/>
    <property type="molecule type" value="Genomic_DNA"/>
</dbReference>